<dbReference type="Proteomes" id="UP000054565">
    <property type="component" value="Unassembled WGS sequence"/>
</dbReference>
<feature type="region of interest" description="Disordered" evidence="1">
    <location>
        <begin position="1"/>
        <end position="27"/>
    </location>
</feature>
<dbReference type="AlphaFoldDB" id="A0A0J7B5K5"/>
<name>A0A0J7B5K5_COCIT</name>
<dbReference type="EMBL" id="DS028095">
    <property type="protein sequence ID" value="KMP05172.1"/>
    <property type="molecule type" value="Genomic_DNA"/>
</dbReference>
<reference evidence="3" key="1">
    <citation type="journal article" date="2010" name="Genome Res.">
        <title>Population genomic sequencing of Coccidioides fungi reveals recent hybridization and transposon control.</title>
        <authorList>
            <person name="Neafsey D.E."/>
            <person name="Barker B.M."/>
            <person name="Sharpton T.J."/>
            <person name="Stajich J.E."/>
            <person name="Park D.J."/>
            <person name="Whiston E."/>
            <person name="Hung C.-Y."/>
            <person name="McMahan C."/>
            <person name="White J."/>
            <person name="Sykes S."/>
            <person name="Heiman D."/>
            <person name="Young S."/>
            <person name="Zeng Q."/>
            <person name="Abouelleil A."/>
            <person name="Aftuck L."/>
            <person name="Bessette D."/>
            <person name="Brown A."/>
            <person name="FitzGerald M."/>
            <person name="Lui A."/>
            <person name="Macdonald J.P."/>
            <person name="Priest M."/>
            <person name="Orbach M.J."/>
            <person name="Galgiani J.N."/>
            <person name="Kirkland T.N."/>
            <person name="Cole G.T."/>
            <person name="Birren B.W."/>
            <person name="Henn M.R."/>
            <person name="Taylor J.W."/>
            <person name="Rounsley S.D."/>
        </authorList>
    </citation>
    <scope>NUCLEOTIDE SEQUENCE [LARGE SCALE GENOMIC DNA]</scope>
    <source>
        <strain evidence="3">RMSCC 2394</strain>
    </source>
</reference>
<accession>A0A0J7B5K5</accession>
<gene>
    <name evidence="2" type="ORF">CIRG_04853</name>
</gene>
<evidence type="ECO:0000256" key="1">
    <source>
        <dbReference type="SAM" id="MobiDB-lite"/>
    </source>
</evidence>
<proteinExistence type="predicted"/>
<evidence type="ECO:0000313" key="2">
    <source>
        <dbReference type="EMBL" id="KMP05172.1"/>
    </source>
</evidence>
<evidence type="ECO:0000313" key="3">
    <source>
        <dbReference type="Proteomes" id="UP000054565"/>
    </source>
</evidence>
<protein>
    <submittedName>
        <fullName evidence="2">Uncharacterized protein</fullName>
    </submittedName>
</protein>
<sequence>MTASELPDKRRASLYHPAKKGGAGLHSKQRRISTKCPLYKCYRTNAWEMKRKGSIATASVRDSLDGWSNRAILACRMVHSPALVFGPTNFRSRPFARLRWLNIRQVALFTIHGRISAARQTLRRQVRDPNSLKAQIRDQH</sequence>
<organism evidence="2 3">
    <name type="scientific">Coccidioides immitis RMSCC 2394</name>
    <dbReference type="NCBI Taxonomy" id="404692"/>
    <lineage>
        <taxon>Eukaryota</taxon>
        <taxon>Fungi</taxon>
        <taxon>Dikarya</taxon>
        <taxon>Ascomycota</taxon>
        <taxon>Pezizomycotina</taxon>
        <taxon>Eurotiomycetes</taxon>
        <taxon>Eurotiomycetidae</taxon>
        <taxon>Onygenales</taxon>
        <taxon>Onygenaceae</taxon>
        <taxon>Coccidioides</taxon>
    </lineage>
</organism>
<feature type="compositionally biased region" description="Basic and acidic residues" evidence="1">
    <location>
        <begin position="1"/>
        <end position="11"/>
    </location>
</feature>